<comment type="caution">
    <text evidence="1">The sequence shown here is derived from an EMBL/GenBank/DDBJ whole genome shotgun (WGS) entry which is preliminary data.</text>
</comment>
<name>A0A323TB11_9BACI</name>
<protein>
    <submittedName>
        <fullName evidence="1">Uncharacterized protein</fullName>
    </submittedName>
</protein>
<proteinExistence type="predicted"/>
<dbReference type="OrthoDB" id="2965543at2"/>
<reference evidence="1 2" key="1">
    <citation type="submission" date="2017-10" db="EMBL/GenBank/DDBJ databases">
        <title>Bacillus sp. nov., a halophilic bacterium isolated from a Keqin Lake.</title>
        <authorList>
            <person name="Wang H."/>
        </authorList>
    </citation>
    <scope>NUCLEOTIDE SEQUENCE [LARGE SCALE GENOMIC DNA]</scope>
    <source>
        <strain evidence="1 2">KQ-12</strain>
    </source>
</reference>
<accession>A0A323TB11</accession>
<evidence type="ECO:0000313" key="2">
    <source>
        <dbReference type="Proteomes" id="UP000248214"/>
    </source>
</evidence>
<keyword evidence="2" id="KW-1185">Reference proteome</keyword>
<dbReference type="EMBL" id="PDOD01000004">
    <property type="protein sequence ID" value="PYZ92399.1"/>
    <property type="molecule type" value="Genomic_DNA"/>
</dbReference>
<organism evidence="1 2">
    <name type="scientific">Salipaludibacillus keqinensis</name>
    <dbReference type="NCBI Taxonomy" id="2045207"/>
    <lineage>
        <taxon>Bacteria</taxon>
        <taxon>Bacillati</taxon>
        <taxon>Bacillota</taxon>
        <taxon>Bacilli</taxon>
        <taxon>Bacillales</taxon>
        <taxon>Bacillaceae</taxon>
    </lineage>
</organism>
<evidence type="ECO:0000313" key="1">
    <source>
        <dbReference type="EMBL" id="PYZ92399.1"/>
    </source>
</evidence>
<sequence length="259" mass="30823">MEKSIHKVRKKAKKHKKWFEKISVNPFPWEINERFYFLVAYMKSSYIQGEAIISDKDSLTQEAKKAHQPLFLFYRLMNHIHSTGQPRVSIHPSFFQAPLELSATKSAAALEEGQTLIQTLYDKQTEFKDVFEHFFSHLSRLQRQKRPISDEELDLAIHTSASLEIIQYEIMKETAENFEVLSAWIEEMKNQGLWDDMKQNHRVFFLEMARNEEKLRSALLAMPIVKHKNPEKMLKLTKEKYAKYKDEERKKDLNQLRYP</sequence>
<gene>
    <name evidence="1" type="ORF">CR194_16350</name>
</gene>
<dbReference type="AlphaFoldDB" id="A0A323TB11"/>
<dbReference type="Proteomes" id="UP000248214">
    <property type="component" value="Unassembled WGS sequence"/>
</dbReference>